<feature type="transmembrane region" description="Helical" evidence="11">
    <location>
        <begin position="153"/>
        <end position="175"/>
    </location>
</feature>
<keyword evidence="3 11" id="KW-0812">Transmembrane</keyword>
<keyword evidence="8 11" id="KW-0472">Membrane</keyword>
<evidence type="ECO:0000256" key="9">
    <source>
        <dbReference type="ARBA" id="ARBA00023242"/>
    </source>
</evidence>
<dbReference type="GO" id="GO:0008270">
    <property type="term" value="F:zinc ion binding"/>
    <property type="evidence" value="ECO:0007669"/>
    <property type="project" value="InterPro"/>
</dbReference>
<keyword evidence="7 11" id="KW-1133">Transmembrane helix</keyword>
<feature type="transmembrane region" description="Helical" evidence="11">
    <location>
        <begin position="874"/>
        <end position="892"/>
    </location>
</feature>
<dbReference type="InterPro" id="IPR027417">
    <property type="entry name" value="P-loop_NTPase"/>
</dbReference>
<dbReference type="CDD" id="cd00067">
    <property type="entry name" value="GAL4"/>
    <property type="match status" value="1"/>
</dbReference>
<accession>A0A8H6Y7F4</accession>
<dbReference type="Gene3D" id="3.40.50.300">
    <property type="entry name" value="P-loop containing nucleotide triphosphate hydrolases"/>
    <property type="match status" value="3"/>
</dbReference>
<keyword evidence="9" id="KW-0539">Nucleus</keyword>
<feature type="region of interest" description="Disordered" evidence="10">
    <location>
        <begin position="2010"/>
        <end position="2099"/>
    </location>
</feature>
<feature type="compositionally biased region" description="Low complexity" evidence="10">
    <location>
        <begin position="2015"/>
        <end position="2027"/>
    </location>
</feature>
<dbReference type="SUPFAM" id="SSF90123">
    <property type="entry name" value="ABC transporter transmembrane region"/>
    <property type="match status" value="2"/>
</dbReference>
<feature type="transmembrane region" description="Helical" evidence="11">
    <location>
        <begin position="528"/>
        <end position="550"/>
    </location>
</feature>
<evidence type="ECO:0000256" key="6">
    <source>
        <dbReference type="ARBA" id="ARBA00022840"/>
    </source>
</evidence>
<dbReference type="Gene3D" id="4.10.240.10">
    <property type="entry name" value="Zn(2)-C6 fungal-type DNA-binding domain"/>
    <property type="match status" value="1"/>
</dbReference>
<feature type="transmembrane region" description="Helical" evidence="11">
    <location>
        <begin position="31"/>
        <end position="52"/>
    </location>
</feature>
<reference evidence="15" key="1">
    <citation type="submission" date="2020-05" db="EMBL/GenBank/DDBJ databases">
        <title>Mycena genomes resolve the evolution of fungal bioluminescence.</title>
        <authorList>
            <person name="Tsai I.J."/>
        </authorList>
    </citation>
    <scope>NUCLEOTIDE SEQUENCE</scope>
    <source>
        <strain evidence="15">CCC161011</strain>
    </source>
</reference>
<dbReference type="SUPFAM" id="SSF57701">
    <property type="entry name" value="Zn2/Cys6 DNA-binding domain"/>
    <property type="match status" value="1"/>
</dbReference>
<dbReference type="GO" id="GO:0000981">
    <property type="term" value="F:DNA-binding transcription factor activity, RNA polymerase II-specific"/>
    <property type="evidence" value="ECO:0007669"/>
    <property type="project" value="InterPro"/>
</dbReference>
<dbReference type="PROSITE" id="PS50929">
    <property type="entry name" value="ABC_TM1F"/>
    <property type="match status" value="1"/>
</dbReference>
<feature type="region of interest" description="Disordered" evidence="10">
    <location>
        <begin position="370"/>
        <end position="394"/>
    </location>
</feature>
<comment type="subcellular location">
    <subcellularLocation>
        <location evidence="1">Membrane</location>
    </subcellularLocation>
</comment>
<dbReference type="SMART" id="SM00382">
    <property type="entry name" value="AAA"/>
    <property type="match status" value="2"/>
</dbReference>
<dbReference type="CDD" id="cd03250">
    <property type="entry name" value="ABCC_MRP_domain1"/>
    <property type="match status" value="1"/>
</dbReference>
<name>A0A8H6Y7F4_9AGAR</name>
<dbReference type="Pfam" id="PF00172">
    <property type="entry name" value="Zn_clus"/>
    <property type="match status" value="1"/>
</dbReference>
<protein>
    <submittedName>
        <fullName evidence="15">Uncharacterized protein</fullName>
    </submittedName>
</protein>
<feature type="transmembrane region" description="Helical" evidence="11">
    <location>
        <begin position="94"/>
        <end position="112"/>
    </location>
</feature>
<dbReference type="InterPro" id="IPR001138">
    <property type="entry name" value="Zn2Cys6_DnaBD"/>
</dbReference>
<dbReference type="InterPro" id="IPR036864">
    <property type="entry name" value="Zn2-C6_fun-type_DNA-bd_sf"/>
</dbReference>
<keyword evidence="5" id="KW-0547">Nucleotide-binding</keyword>
<feature type="domain" description="ABC transmembrane type-1" evidence="14">
    <location>
        <begin position="402"/>
        <end position="572"/>
    </location>
</feature>
<dbReference type="SMART" id="SM00906">
    <property type="entry name" value="Fungal_trans"/>
    <property type="match status" value="1"/>
</dbReference>
<evidence type="ECO:0000256" key="3">
    <source>
        <dbReference type="ARBA" id="ARBA00022692"/>
    </source>
</evidence>
<evidence type="ECO:0000256" key="8">
    <source>
        <dbReference type="ARBA" id="ARBA00023136"/>
    </source>
</evidence>
<dbReference type="CDD" id="cd12148">
    <property type="entry name" value="fungal_TF_MHR"/>
    <property type="match status" value="1"/>
</dbReference>
<evidence type="ECO:0000256" key="1">
    <source>
        <dbReference type="ARBA" id="ARBA00004370"/>
    </source>
</evidence>
<evidence type="ECO:0000256" key="5">
    <source>
        <dbReference type="ARBA" id="ARBA00022741"/>
    </source>
</evidence>
<evidence type="ECO:0000313" key="16">
    <source>
        <dbReference type="Proteomes" id="UP000620124"/>
    </source>
</evidence>
<evidence type="ECO:0000256" key="2">
    <source>
        <dbReference type="ARBA" id="ARBA00022448"/>
    </source>
</evidence>
<evidence type="ECO:0000256" key="7">
    <source>
        <dbReference type="ARBA" id="ARBA00022989"/>
    </source>
</evidence>
<keyword evidence="4" id="KW-0479">Metal-binding</keyword>
<dbReference type="EMBL" id="JACAZI010000009">
    <property type="protein sequence ID" value="KAF7352985.1"/>
    <property type="molecule type" value="Genomic_DNA"/>
</dbReference>
<dbReference type="SMART" id="SM00066">
    <property type="entry name" value="GAL4"/>
    <property type="match status" value="1"/>
</dbReference>
<feature type="region of interest" description="Disordered" evidence="10">
    <location>
        <begin position="2111"/>
        <end position="2150"/>
    </location>
</feature>
<dbReference type="InterPro" id="IPR003593">
    <property type="entry name" value="AAA+_ATPase"/>
</dbReference>
<dbReference type="GO" id="GO:0003677">
    <property type="term" value="F:DNA binding"/>
    <property type="evidence" value="ECO:0007669"/>
    <property type="project" value="InterPro"/>
</dbReference>
<feature type="compositionally biased region" description="Basic and acidic residues" evidence="10">
    <location>
        <begin position="827"/>
        <end position="838"/>
    </location>
</feature>
<dbReference type="Pfam" id="PF00005">
    <property type="entry name" value="ABC_tran"/>
    <property type="match status" value="1"/>
</dbReference>
<dbReference type="GO" id="GO:0016887">
    <property type="term" value="F:ATP hydrolysis activity"/>
    <property type="evidence" value="ECO:0007669"/>
    <property type="project" value="InterPro"/>
</dbReference>
<dbReference type="OrthoDB" id="434771at2759"/>
<dbReference type="Proteomes" id="UP000620124">
    <property type="component" value="Unassembled WGS sequence"/>
</dbReference>
<feature type="transmembrane region" description="Helical" evidence="11">
    <location>
        <begin position="124"/>
        <end position="141"/>
    </location>
</feature>
<dbReference type="InterPro" id="IPR007219">
    <property type="entry name" value="XnlR_reg_dom"/>
</dbReference>
<dbReference type="GO" id="GO:0005524">
    <property type="term" value="F:ATP binding"/>
    <property type="evidence" value="ECO:0007669"/>
    <property type="project" value="UniProtKB-KW"/>
</dbReference>
<dbReference type="PROSITE" id="PS50048">
    <property type="entry name" value="ZN2_CY6_FUNGAL_2"/>
    <property type="match status" value="1"/>
</dbReference>
<dbReference type="CDD" id="cd18596">
    <property type="entry name" value="ABC_6TM_VMR1_D1_like"/>
    <property type="match status" value="1"/>
</dbReference>
<gene>
    <name evidence="15" type="ORF">MVEN_01266100</name>
</gene>
<dbReference type="InterPro" id="IPR036640">
    <property type="entry name" value="ABC1_TM_sf"/>
</dbReference>
<dbReference type="SUPFAM" id="SSF52540">
    <property type="entry name" value="P-loop containing nucleoside triphosphate hydrolases"/>
    <property type="match status" value="2"/>
</dbReference>
<feature type="compositionally biased region" description="Polar residues" evidence="10">
    <location>
        <begin position="2139"/>
        <end position="2150"/>
    </location>
</feature>
<keyword evidence="16" id="KW-1185">Reference proteome</keyword>
<dbReference type="Pfam" id="PF04082">
    <property type="entry name" value="Fungal_trans"/>
    <property type="match status" value="1"/>
</dbReference>
<keyword evidence="6" id="KW-0067">ATP-binding</keyword>
<dbReference type="GO" id="GO:0016020">
    <property type="term" value="C:membrane"/>
    <property type="evidence" value="ECO:0007669"/>
    <property type="project" value="UniProtKB-SubCell"/>
</dbReference>
<feature type="domain" description="ABC transporter" evidence="13">
    <location>
        <begin position="1140"/>
        <end position="1396"/>
    </location>
</feature>
<dbReference type="InterPro" id="IPR050173">
    <property type="entry name" value="ABC_transporter_C-like"/>
</dbReference>
<dbReference type="PROSITE" id="PS50893">
    <property type="entry name" value="ABC_TRANSPORTER_2"/>
    <property type="match status" value="2"/>
</dbReference>
<evidence type="ECO:0000259" key="13">
    <source>
        <dbReference type="PROSITE" id="PS50893"/>
    </source>
</evidence>
<evidence type="ECO:0000256" key="10">
    <source>
        <dbReference type="SAM" id="MobiDB-lite"/>
    </source>
</evidence>
<feature type="region of interest" description="Disordered" evidence="10">
    <location>
        <begin position="824"/>
        <end position="849"/>
    </location>
</feature>
<dbReference type="PROSITE" id="PS00463">
    <property type="entry name" value="ZN2_CY6_FUNGAL_1"/>
    <property type="match status" value="1"/>
</dbReference>
<keyword evidence="2" id="KW-0813">Transport</keyword>
<evidence type="ECO:0000259" key="12">
    <source>
        <dbReference type="PROSITE" id="PS50048"/>
    </source>
</evidence>
<feature type="region of interest" description="Disordered" evidence="10">
    <location>
        <begin position="2165"/>
        <end position="2210"/>
    </location>
</feature>
<proteinExistence type="predicted"/>
<dbReference type="InterPro" id="IPR003439">
    <property type="entry name" value="ABC_transporter-like_ATP-bd"/>
</dbReference>
<evidence type="ECO:0000259" key="14">
    <source>
        <dbReference type="PROSITE" id="PS50929"/>
    </source>
</evidence>
<feature type="transmembrane region" description="Helical" evidence="11">
    <location>
        <begin position="438"/>
        <end position="465"/>
    </location>
</feature>
<feature type="domain" description="ABC transporter" evidence="13">
    <location>
        <begin position="618"/>
        <end position="833"/>
    </location>
</feature>
<dbReference type="Pfam" id="PF00664">
    <property type="entry name" value="ABC_membrane"/>
    <property type="match status" value="1"/>
</dbReference>
<evidence type="ECO:0000313" key="15">
    <source>
        <dbReference type="EMBL" id="KAF7352985.1"/>
    </source>
</evidence>
<feature type="transmembrane region" description="Helical" evidence="11">
    <location>
        <begin position="181"/>
        <end position="201"/>
    </location>
</feature>
<dbReference type="GO" id="GO:0140359">
    <property type="term" value="F:ABC-type transporter activity"/>
    <property type="evidence" value="ECO:0007669"/>
    <property type="project" value="InterPro"/>
</dbReference>
<evidence type="ECO:0000256" key="4">
    <source>
        <dbReference type="ARBA" id="ARBA00022723"/>
    </source>
</evidence>
<organism evidence="15 16">
    <name type="scientific">Mycena venus</name>
    <dbReference type="NCBI Taxonomy" id="2733690"/>
    <lineage>
        <taxon>Eukaryota</taxon>
        <taxon>Fungi</taxon>
        <taxon>Dikarya</taxon>
        <taxon>Basidiomycota</taxon>
        <taxon>Agaricomycotina</taxon>
        <taxon>Agaricomycetes</taxon>
        <taxon>Agaricomycetidae</taxon>
        <taxon>Agaricales</taxon>
        <taxon>Marasmiineae</taxon>
        <taxon>Mycenaceae</taxon>
        <taxon>Mycena</taxon>
    </lineage>
</organism>
<dbReference type="Gene3D" id="1.20.1560.10">
    <property type="entry name" value="ABC transporter type 1, transmembrane domain"/>
    <property type="match status" value="3"/>
</dbReference>
<sequence length="2308" mass="253828">MILVVTMALIQCPNSDFLSFNDPCIRAPWGALLPAILVFLLCIASIPVPASVKRHGTSLFNPFKDFLTREEAEALSGALPGDGSPAPNKRTTTALVSLALVEILLWIGVGILEVTSGTLGTGRVLPFLFVVSWCYAFLRPLTTSPIITAPMPLFWLFLVEFIGAVVLLGGVLLGYGEVPKIMVIVFVGNAILTTSLLVVVLRLPLGIPIKKDGELEPAAEDYASLFGWITFAWVYPLIRRGANDTLTEKDVWNLSPTMQARPVFYKFTQFKRTTLLRNILMANSSDLLLILSTLEHPVEGGRRLAYLYAFLAFACQIAKSESDAMHYFYGRRASTRMKTELMSAVYDKALKRCDFTGIVDAGAKAEAKTAKDAKTTKADGNTKANSQDGNQDLGPRAGAQLGKIVNLMSVDANTVAVLPTTMPWMYGAPFEIALSVWFLYRLLGWAAFAGVAFMLLSMPLSWIIAKLNMKYEKGIATARDKRTNVVNELISSIKFVKLGGAEERWVKKANDARDVELHWFMKSRIMRIATNVTWTLLPLSISVSSFYVYIRQGNELTVTTAFTANVALSRIAKFLDEEEVPEQVSTLKSMPTEQDETATPGLAIQNGSFSWNELPTEIEPNSSATETNDDTRFELRDISVSFPEGKLTCVVGPTASGKTALLQALLGEMTCLPGTKIKPPKSSKVDENGLMYCMSYAAQTPWLQYASIKDNITFGFPYDEERYQSVLEACALLPDLAILPDGDRTEIGVLLDDPLSAVDSHTSRVLFDKLFCGPLLKNRTVVLVTHHIDLLLSGNHGSGAQYIVRMFDGRIDTQGTVQDNEALEDATTAKEKDYKTEAKPASSQPVTKLVEDEEQAKGDVKWHIYKTYLRASSYKIWGMVLVIIAIIESMYLGQKFWIKVWGEAYQATSGSEFLRLALSQGTRQAVMIPSVPPFTYSSPAFEFPPAQDHPMFYVTVYAAIGLCITFLDTALVSSHFYAGFRASRRLFRDLLNKVVYSTFRWIDATPKGLLLAFAYYKLSVGYLHSSRDLRRMEANTRSPIFTGFSELIEGIVTVRAFGVEKRFLNGMFDRVDMTTRTAMICSRMSFFACRFYTDLQVDLNAVERVVNYLEIPQEPPAIIESNRPPAYWPSSSSDNNLLVVEDLEVKYAPNLPSVLHHISFALKARERVGILGRTGSGKSTLATSLLRFVEPTSGRIIVDGIDISTIGLNDLRTRLESLPDEYEDAELEGALYRVHLLNRSAHQSKTTSKRGSPVAKLESQTEGASVSGVSTVTEVDLKPVISLDTLVSAEGANFSHGQRQLISLARALLRQSSIIILDEATSSIDFETDRKVQKTIREEINDSLLITIAHRINSVKCYSAVAGCRAYPFLLGPTPANQKKKRIDEDEETSHKAPLQLQRRRVWRACESCRRKKIKCDGCEPTCSQCTASGSQCTWLQTKDRAALSRHYVQELEARLLHMESLFSQIAPVLDQIGPLPNGAAIAELAAAGAAVAPSGSDATPSAAAEEEDDVSESFGQLALDEYGHMRWIGGSSTMSLIQSFKALTSSPLHRISPMEEDPHAPGPSVNKLYFPASVFFGKVHALPGPEEVEYPPRDLADKLVNAYFSRFHFLNPVIDKPSFLRRYTQLMDNMADPGFARSEAAFISLVFAVFACSAGLVDDSRLSISDALDDGGMGMVYYERALILQYISHANTQIAHVQCFILLSSFLCSVNCLPQAWILIGQAVRTGQDLGLHRSPRRLVITPIEKETRRKIWWGVYSLDRMLALALGRPLGVNDSDCDVEYPVEVDDEHLPEYFAGASVPQRQPSLMTGSIALTGLYKIGGRVLREVYALDNCKDHLEPDRKAELQKTVEALDAELTKWCDDLPAVFKSQSETDEQVSMGAVLCSHYYSVLTTLHRNLLPVKRDQPVTAKSTVKAVSSARSCIRLAPSMKNVVPPSHHLAFFIQHLFSSAVILLLYAMHSSEPRAASAAMDEAKSSLSALESWEGHWPGARKCKELLIELTNTASEAVAQTGSEAVPAPPAAGSASDRDRERRRSVTIATGSGSGSGRVAKNKPRRNQSRDPGTSTRRLAAVSPYRVDSAQRARSTSRRRGHDDGEGNERLAYYQSFASPTSAHAPSPHSSPASVNVPSPVPILDKNSPQPSPTLAPNATIYNYAGPISPTNTPSQYEFEYGGMQPSPLGHTNNGQQQWNGSTTGGEPQGVDIYPSGMSYPSNSYSGYEPLDSRGYYGQSDLGSNLAELSSTPPIASFAAPGLPFRGLDYIRNYGNGGGYSMGEQQDSLWNTYDPGAFEYNPDLPFTLGDMSSDDH</sequence>
<feature type="compositionally biased region" description="Polar residues" evidence="10">
    <location>
        <begin position="2182"/>
        <end position="2194"/>
    </location>
</feature>
<feature type="transmembrane region" description="Helical" evidence="11">
    <location>
        <begin position="951"/>
        <end position="978"/>
    </location>
</feature>
<evidence type="ECO:0000256" key="11">
    <source>
        <dbReference type="SAM" id="Phobius"/>
    </source>
</evidence>
<dbReference type="InterPro" id="IPR017871">
    <property type="entry name" value="ABC_transporter-like_CS"/>
</dbReference>
<dbReference type="PANTHER" id="PTHR24223:SF415">
    <property type="entry name" value="FI20190P1"/>
    <property type="match status" value="1"/>
</dbReference>
<dbReference type="InterPro" id="IPR011527">
    <property type="entry name" value="ABC1_TM_dom"/>
</dbReference>
<comment type="caution">
    <text evidence="15">The sequence shown here is derived from an EMBL/GenBank/DDBJ whole genome shotgun (WGS) entry which is preliminary data.</text>
</comment>
<dbReference type="PROSITE" id="PS00211">
    <property type="entry name" value="ABC_TRANSPORTER_1"/>
    <property type="match status" value="1"/>
</dbReference>
<dbReference type="PANTHER" id="PTHR24223">
    <property type="entry name" value="ATP-BINDING CASSETTE SUB-FAMILY C"/>
    <property type="match status" value="1"/>
</dbReference>
<feature type="compositionally biased region" description="Low complexity" evidence="10">
    <location>
        <begin position="2111"/>
        <end position="2130"/>
    </location>
</feature>
<feature type="domain" description="Zn(2)-C6 fungal-type" evidence="12">
    <location>
        <begin position="1405"/>
        <end position="1435"/>
    </location>
</feature>
<dbReference type="GO" id="GO:0006351">
    <property type="term" value="P:DNA-templated transcription"/>
    <property type="evidence" value="ECO:0007669"/>
    <property type="project" value="InterPro"/>
</dbReference>